<dbReference type="SUPFAM" id="SSF48179">
    <property type="entry name" value="6-phosphogluconate dehydrogenase C-terminal domain-like"/>
    <property type="match status" value="1"/>
</dbReference>
<organism evidence="13 14">
    <name type="scientific">Enterococcus rotai</name>
    <dbReference type="NCBI Taxonomy" id="118060"/>
    <lineage>
        <taxon>Bacteria</taxon>
        <taxon>Bacillati</taxon>
        <taxon>Bacillota</taxon>
        <taxon>Bacilli</taxon>
        <taxon>Lactobacillales</taxon>
        <taxon>Enterococcaceae</taxon>
        <taxon>Enterococcus</taxon>
    </lineage>
</organism>
<evidence type="ECO:0000256" key="3">
    <source>
        <dbReference type="ARBA" id="ARBA00012068"/>
    </source>
</evidence>
<dbReference type="EMBL" id="CP013655">
    <property type="protein sequence ID" value="ALS38030.1"/>
    <property type="molecule type" value="Genomic_DNA"/>
</dbReference>
<dbReference type="InterPro" id="IPR003099">
    <property type="entry name" value="Prephen_DH"/>
</dbReference>
<dbReference type="InterPro" id="IPR002912">
    <property type="entry name" value="ACT_dom"/>
</dbReference>
<evidence type="ECO:0000256" key="2">
    <source>
        <dbReference type="ARBA" id="ARBA00007964"/>
    </source>
</evidence>
<dbReference type="GO" id="GO:0070403">
    <property type="term" value="F:NAD+ binding"/>
    <property type="evidence" value="ECO:0007669"/>
    <property type="project" value="InterPro"/>
</dbReference>
<proteinExistence type="inferred from homology"/>
<dbReference type="FunFam" id="1.10.3660.10:FF:000003">
    <property type="entry name" value="Prephenate dehydrogenase"/>
    <property type="match status" value="1"/>
</dbReference>
<evidence type="ECO:0000259" key="12">
    <source>
        <dbReference type="PROSITE" id="PS51671"/>
    </source>
</evidence>
<dbReference type="PROSITE" id="PS51671">
    <property type="entry name" value="ACT"/>
    <property type="match status" value="1"/>
</dbReference>
<feature type="domain" description="Prephenate/arogenate dehydrogenase" evidence="11">
    <location>
        <begin position="3"/>
        <end position="290"/>
    </location>
</feature>
<dbReference type="KEGG" id="erx:ATZ35_13020"/>
<evidence type="ECO:0000313" key="13">
    <source>
        <dbReference type="EMBL" id="ALS38030.1"/>
    </source>
</evidence>
<dbReference type="Gene3D" id="1.10.3660.10">
    <property type="entry name" value="6-phosphogluconate dehydrogenase C-terminal like domain"/>
    <property type="match status" value="1"/>
</dbReference>
<comment type="similarity">
    <text evidence="2">Belongs to the prephenate/arogenate dehydrogenase family.</text>
</comment>
<dbReference type="Gene3D" id="3.40.50.720">
    <property type="entry name" value="NAD(P)-binding Rossmann-like Domain"/>
    <property type="match status" value="1"/>
</dbReference>
<reference evidence="14" key="1">
    <citation type="submission" date="2015-12" db="EMBL/GenBank/DDBJ databases">
        <authorList>
            <person name="Lauer A."/>
            <person name="Humrighouse B."/>
            <person name="Loparev V."/>
            <person name="Shewmaker P.L."/>
            <person name="Whitney A.M."/>
            <person name="McLaughlin R.W."/>
        </authorList>
    </citation>
    <scope>NUCLEOTIDE SEQUENCE [LARGE SCALE GENOMIC DNA]</scope>
    <source>
        <strain evidence="14">LMG 26678</strain>
    </source>
</reference>
<keyword evidence="14" id="KW-1185">Reference proteome</keyword>
<name>A0A0U2IUN8_9ENTE</name>
<evidence type="ECO:0000256" key="1">
    <source>
        <dbReference type="ARBA" id="ARBA00005067"/>
    </source>
</evidence>
<dbReference type="Pfam" id="PF01842">
    <property type="entry name" value="ACT"/>
    <property type="match status" value="1"/>
</dbReference>
<dbReference type="UniPathway" id="UPA00122">
    <property type="reaction ID" value="UER00961"/>
</dbReference>
<evidence type="ECO:0000256" key="9">
    <source>
        <dbReference type="ARBA" id="ARBA00023141"/>
    </source>
</evidence>
<dbReference type="FunFam" id="3.40.50.720:FF:000208">
    <property type="entry name" value="Prephenate dehydrogenase"/>
    <property type="match status" value="1"/>
</dbReference>
<dbReference type="STRING" id="118060.ATZ35_13020"/>
<dbReference type="Proteomes" id="UP000067523">
    <property type="component" value="Chromosome"/>
</dbReference>
<evidence type="ECO:0000256" key="8">
    <source>
        <dbReference type="ARBA" id="ARBA00023027"/>
    </source>
</evidence>
<evidence type="ECO:0000256" key="10">
    <source>
        <dbReference type="ARBA" id="ARBA00049260"/>
    </source>
</evidence>
<dbReference type="InterPro" id="IPR050812">
    <property type="entry name" value="Preph/Arog_dehydrog"/>
</dbReference>
<dbReference type="GO" id="GO:0008977">
    <property type="term" value="F:prephenate dehydrogenase (NAD+) activity"/>
    <property type="evidence" value="ECO:0007669"/>
    <property type="project" value="UniProtKB-EC"/>
</dbReference>
<gene>
    <name evidence="13" type="ORF">ATZ35_13020</name>
</gene>
<evidence type="ECO:0000256" key="6">
    <source>
        <dbReference type="ARBA" id="ARBA00022605"/>
    </source>
</evidence>
<dbReference type="InterPro" id="IPR045865">
    <property type="entry name" value="ACT-like_dom_sf"/>
</dbReference>
<dbReference type="SUPFAM" id="SSF51735">
    <property type="entry name" value="NAD(P)-binding Rossmann-fold domains"/>
    <property type="match status" value="1"/>
</dbReference>
<keyword evidence="8" id="KW-0520">NAD</keyword>
<evidence type="ECO:0000259" key="11">
    <source>
        <dbReference type="PROSITE" id="PS51176"/>
    </source>
</evidence>
<comment type="catalytic activity">
    <reaction evidence="10">
        <text>prephenate + NAD(+) = 3-(4-hydroxyphenyl)pyruvate + CO2 + NADH</text>
        <dbReference type="Rhea" id="RHEA:13869"/>
        <dbReference type="ChEBI" id="CHEBI:16526"/>
        <dbReference type="ChEBI" id="CHEBI:29934"/>
        <dbReference type="ChEBI" id="CHEBI:36242"/>
        <dbReference type="ChEBI" id="CHEBI:57540"/>
        <dbReference type="ChEBI" id="CHEBI:57945"/>
        <dbReference type="EC" id="1.3.1.12"/>
    </reaction>
</comment>
<dbReference type="Pfam" id="PF20463">
    <property type="entry name" value="PDH_C"/>
    <property type="match status" value="1"/>
</dbReference>
<dbReference type="EC" id="1.3.1.12" evidence="3"/>
<keyword evidence="5" id="KW-0827">Tyrosine biosynthesis</keyword>
<evidence type="ECO:0000256" key="7">
    <source>
        <dbReference type="ARBA" id="ARBA00023002"/>
    </source>
</evidence>
<dbReference type="RefSeq" id="WP_208927631.1">
    <property type="nucleotide sequence ID" value="NZ_CP013655.1"/>
</dbReference>
<evidence type="ECO:0000313" key="14">
    <source>
        <dbReference type="Proteomes" id="UP000067523"/>
    </source>
</evidence>
<dbReference type="SUPFAM" id="SSF55021">
    <property type="entry name" value="ACT-like"/>
    <property type="match status" value="1"/>
</dbReference>
<protein>
    <recommendedName>
        <fullName evidence="4">Prephenate dehydrogenase</fullName>
        <ecNumber evidence="3">1.3.1.12</ecNumber>
    </recommendedName>
</protein>
<keyword evidence="7" id="KW-0560">Oxidoreductase</keyword>
<feature type="domain" description="ACT" evidence="12">
    <location>
        <begin position="295"/>
        <end position="365"/>
    </location>
</feature>
<dbReference type="PANTHER" id="PTHR21363:SF0">
    <property type="entry name" value="PREPHENATE DEHYDROGENASE [NADP(+)]"/>
    <property type="match status" value="1"/>
</dbReference>
<dbReference type="CDD" id="cd04909">
    <property type="entry name" value="ACT_PDH-BS"/>
    <property type="match status" value="1"/>
</dbReference>
<dbReference type="GO" id="GO:0004665">
    <property type="term" value="F:prephenate dehydrogenase (NADP+) activity"/>
    <property type="evidence" value="ECO:0007669"/>
    <property type="project" value="InterPro"/>
</dbReference>
<evidence type="ECO:0000256" key="5">
    <source>
        <dbReference type="ARBA" id="ARBA00022498"/>
    </source>
</evidence>
<dbReference type="GO" id="GO:0006571">
    <property type="term" value="P:tyrosine biosynthetic process"/>
    <property type="evidence" value="ECO:0007669"/>
    <property type="project" value="UniProtKB-UniPathway"/>
</dbReference>
<comment type="pathway">
    <text evidence="1">Amino-acid biosynthesis; L-tyrosine biosynthesis; (4-hydroxyphenyl)pyruvate from prephenate (NAD(+) route): step 1/1.</text>
</comment>
<dbReference type="PROSITE" id="PS51176">
    <property type="entry name" value="PDH_ADH"/>
    <property type="match status" value="1"/>
</dbReference>
<dbReference type="NCBIfam" id="NF005107">
    <property type="entry name" value="PRK06545.1-5"/>
    <property type="match status" value="1"/>
</dbReference>
<dbReference type="InterPro" id="IPR008927">
    <property type="entry name" value="6-PGluconate_DH-like_C_sf"/>
</dbReference>
<dbReference type="InterPro" id="IPR036291">
    <property type="entry name" value="NAD(P)-bd_dom_sf"/>
</dbReference>
<dbReference type="PANTHER" id="PTHR21363">
    <property type="entry name" value="PREPHENATE DEHYDROGENASE"/>
    <property type="match status" value="1"/>
</dbReference>
<dbReference type="InterPro" id="IPR046826">
    <property type="entry name" value="PDH_N"/>
</dbReference>
<dbReference type="Pfam" id="PF02153">
    <property type="entry name" value="PDH_N"/>
    <property type="match status" value="1"/>
</dbReference>
<keyword evidence="6" id="KW-0028">Amino-acid biosynthesis</keyword>
<evidence type="ECO:0000256" key="4">
    <source>
        <dbReference type="ARBA" id="ARBA00016891"/>
    </source>
</evidence>
<accession>A0A0U2IUN8</accession>
<keyword evidence="9" id="KW-0057">Aromatic amino acid biosynthesis</keyword>
<sequence>MDKKVLIIGLGLIGSSIALCIKKEHPAVTIIGMDNQESSVDFALKRKIIDQKESTIETAAVQADIIFLCTPVKSMLNQLKLLGTLSLKPEVIITDVGSTKLEIIETAQAAGLKTFIGGHPMAGSHKSGVTAADENLFENAYYILTASEDGTQKQVQQLQTILQGTRAKFVVLTAEEHDQITGMLSHLPHIIAAGLVNQSKVFNEEHPRSRQLAAGGFRDITRIASSDPQMWTDILLSNKEALLTLMHSWQTEMEQVSDWIQNENSEAIYQFFYEAKETRNQMPVHKEGAIPAFYDLFVDVPDVPGVIAEITGLLGKANLSLINLKILETREDIYGILQLTFKRQDDLEKAKVTIEKETEYLCYEK</sequence>
<dbReference type="InterPro" id="IPR046825">
    <property type="entry name" value="PDH_C"/>
</dbReference>
<dbReference type="AlphaFoldDB" id="A0A0U2IUN8"/>